<protein>
    <submittedName>
        <fullName evidence="2">Uncharacterized protein</fullName>
    </submittedName>
</protein>
<keyword evidence="3" id="KW-1185">Reference proteome</keyword>
<dbReference type="EMBL" id="JANAWD010000575">
    <property type="protein sequence ID" value="KAJ3477659.1"/>
    <property type="molecule type" value="Genomic_DNA"/>
</dbReference>
<dbReference type="Proteomes" id="UP001212997">
    <property type="component" value="Unassembled WGS sequence"/>
</dbReference>
<feature type="compositionally biased region" description="Basic and acidic residues" evidence="1">
    <location>
        <begin position="21"/>
        <end position="31"/>
    </location>
</feature>
<feature type="region of interest" description="Disordered" evidence="1">
    <location>
        <begin position="1"/>
        <end position="67"/>
    </location>
</feature>
<proteinExistence type="predicted"/>
<organism evidence="2 3">
    <name type="scientific">Meripilus lineatus</name>
    <dbReference type="NCBI Taxonomy" id="2056292"/>
    <lineage>
        <taxon>Eukaryota</taxon>
        <taxon>Fungi</taxon>
        <taxon>Dikarya</taxon>
        <taxon>Basidiomycota</taxon>
        <taxon>Agaricomycotina</taxon>
        <taxon>Agaricomycetes</taxon>
        <taxon>Polyporales</taxon>
        <taxon>Meripilaceae</taxon>
        <taxon>Meripilus</taxon>
    </lineage>
</organism>
<evidence type="ECO:0000313" key="2">
    <source>
        <dbReference type="EMBL" id="KAJ3477659.1"/>
    </source>
</evidence>
<comment type="caution">
    <text evidence="2">The sequence shown here is derived from an EMBL/GenBank/DDBJ whole genome shotgun (WGS) entry which is preliminary data.</text>
</comment>
<dbReference type="AlphaFoldDB" id="A0AAD5UW77"/>
<sequence>MRRLPTRSQGLPFLGPTLNKRPKEGQHEGVGTRDLFPYMQHPGLPFLGPILTKRPKEAQHEGGGGST</sequence>
<name>A0AAD5UW77_9APHY</name>
<evidence type="ECO:0000313" key="3">
    <source>
        <dbReference type="Proteomes" id="UP001212997"/>
    </source>
</evidence>
<reference evidence="2" key="1">
    <citation type="submission" date="2022-07" db="EMBL/GenBank/DDBJ databases">
        <title>Genome Sequence of Physisporinus lineatus.</title>
        <authorList>
            <person name="Buettner E."/>
        </authorList>
    </citation>
    <scope>NUCLEOTIDE SEQUENCE</scope>
    <source>
        <strain evidence="2">VT162</strain>
    </source>
</reference>
<evidence type="ECO:0000256" key="1">
    <source>
        <dbReference type="SAM" id="MobiDB-lite"/>
    </source>
</evidence>
<gene>
    <name evidence="2" type="ORF">NLI96_g10316</name>
</gene>
<accession>A0AAD5UW77</accession>